<accession>A0A5A7PZI4</accession>
<evidence type="ECO:0000313" key="3">
    <source>
        <dbReference type="Proteomes" id="UP000325081"/>
    </source>
</evidence>
<dbReference type="EMBL" id="BKCP01005439">
    <property type="protein sequence ID" value="GER38056.1"/>
    <property type="molecule type" value="Genomic_DNA"/>
</dbReference>
<dbReference type="AlphaFoldDB" id="A0A5A7PZI4"/>
<reference evidence="3" key="1">
    <citation type="journal article" date="2019" name="Curr. Biol.">
        <title>Genome Sequence of Striga asiatica Provides Insight into the Evolution of Plant Parasitism.</title>
        <authorList>
            <person name="Yoshida S."/>
            <person name="Kim S."/>
            <person name="Wafula E.K."/>
            <person name="Tanskanen J."/>
            <person name="Kim Y.M."/>
            <person name="Honaas L."/>
            <person name="Yang Z."/>
            <person name="Spallek T."/>
            <person name="Conn C.E."/>
            <person name="Ichihashi Y."/>
            <person name="Cheong K."/>
            <person name="Cui S."/>
            <person name="Der J.P."/>
            <person name="Gundlach H."/>
            <person name="Jiao Y."/>
            <person name="Hori C."/>
            <person name="Ishida J.K."/>
            <person name="Kasahara H."/>
            <person name="Kiba T."/>
            <person name="Kim M.S."/>
            <person name="Koo N."/>
            <person name="Laohavisit A."/>
            <person name="Lee Y.H."/>
            <person name="Lumba S."/>
            <person name="McCourt P."/>
            <person name="Mortimer J.C."/>
            <person name="Mutuku J.M."/>
            <person name="Nomura T."/>
            <person name="Sasaki-Sekimoto Y."/>
            <person name="Seto Y."/>
            <person name="Wang Y."/>
            <person name="Wakatake T."/>
            <person name="Sakakibara H."/>
            <person name="Demura T."/>
            <person name="Yamaguchi S."/>
            <person name="Yoneyama K."/>
            <person name="Manabe R.I."/>
            <person name="Nelson D.C."/>
            <person name="Schulman A.H."/>
            <person name="Timko M.P."/>
            <person name="dePamphilis C.W."/>
            <person name="Choi D."/>
            <person name="Shirasu K."/>
        </authorList>
    </citation>
    <scope>NUCLEOTIDE SEQUENCE [LARGE SCALE GENOMIC DNA]</scope>
    <source>
        <strain evidence="3">cv. UVA1</strain>
    </source>
</reference>
<sequence length="243" mass="27036">MIILLSWNRNFNDITLGKEIARGCTARVPRIGQGRDHNHGQRNSPPKIATDFESYSPALKVRWTVELAISERRSNGVGSRETAIVGSLYVVKQKIQKYHHLASPTLLPNSVKGEVEKDRNPPSTTLVSPNEDDANELTYSSNPPLSPKCPSGALKTLWQLTLALQIAHDLPHPGPCRLLVGRTHQAQLQHHQNLIPIKPTTFHPRVHHTHNPPFLPLAPHMFGQYEILGPGFTLNGPTPTYNL</sequence>
<proteinExistence type="predicted"/>
<protein>
    <submittedName>
        <fullName evidence="2">4-hydroxythreonine-4-phosphate dehydrogenase</fullName>
    </submittedName>
</protein>
<feature type="region of interest" description="Disordered" evidence="1">
    <location>
        <begin position="109"/>
        <end position="145"/>
    </location>
</feature>
<name>A0A5A7PZI4_STRAF</name>
<comment type="caution">
    <text evidence="2">The sequence shown here is derived from an EMBL/GenBank/DDBJ whole genome shotgun (WGS) entry which is preliminary data.</text>
</comment>
<feature type="region of interest" description="Disordered" evidence="1">
    <location>
        <begin position="30"/>
        <end position="51"/>
    </location>
</feature>
<organism evidence="2 3">
    <name type="scientific">Striga asiatica</name>
    <name type="common">Asiatic witchweed</name>
    <name type="synonym">Buchnera asiatica</name>
    <dbReference type="NCBI Taxonomy" id="4170"/>
    <lineage>
        <taxon>Eukaryota</taxon>
        <taxon>Viridiplantae</taxon>
        <taxon>Streptophyta</taxon>
        <taxon>Embryophyta</taxon>
        <taxon>Tracheophyta</taxon>
        <taxon>Spermatophyta</taxon>
        <taxon>Magnoliopsida</taxon>
        <taxon>eudicotyledons</taxon>
        <taxon>Gunneridae</taxon>
        <taxon>Pentapetalae</taxon>
        <taxon>asterids</taxon>
        <taxon>lamiids</taxon>
        <taxon>Lamiales</taxon>
        <taxon>Orobanchaceae</taxon>
        <taxon>Buchnereae</taxon>
        <taxon>Striga</taxon>
    </lineage>
</organism>
<evidence type="ECO:0000313" key="2">
    <source>
        <dbReference type="EMBL" id="GER38056.1"/>
    </source>
</evidence>
<dbReference type="Proteomes" id="UP000325081">
    <property type="component" value="Unassembled WGS sequence"/>
</dbReference>
<gene>
    <name evidence="2" type="ORF">STAS_14514</name>
</gene>
<evidence type="ECO:0000256" key="1">
    <source>
        <dbReference type="SAM" id="MobiDB-lite"/>
    </source>
</evidence>
<keyword evidence="3" id="KW-1185">Reference proteome</keyword>